<name>A0A9P0XEE5_PIEBR</name>
<protein>
    <submittedName>
        <fullName evidence="1">Uncharacterized protein</fullName>
    </submittedName>
</protein>
<dbReference type="EMBL" id="CALOZG010000020">
    <property type="protein sequence ID" value="CAH4031857.1"/>
    <property type="molecule type" value="Genomic_DNA"/>
</dbReference>
<dbReference type="AlphaFoldDB" id="A0A9P0XEE5"/>
<dbReference type="Proteomes" id="UP001152562">
    <property type="component" value="Unassembled WGS sequence"/>
</dbReference>
<gene>
    <name evidence="1" type="ORF">PIBRA_LOCUS8317</name>
</gene>
<comment type="caution">
    <text evidence="1">The sequence shown here is derived from an EMBL/GenBank/DDBJ whole genome shotgun (WGS) entry which is preliminary data.</text>
</comment>
<evidence type="ECO:0000313" key="1">
    <source>
        <dbReference type="EMBL" id="CAH4031857.1"/>
    </source>
</evidence>
<accession>A0A9P0XEE5</accession>
<organism evidence="1 2">
    <name type="scientific">Pieris brassicae</name>
    <name type="common">White butterfly</name>
    <name type="synonym">Large white butterfly</name>
    <dbReference type="NCBI Taxonomy" id="7116"/>
    <lineage>
        <taxon>Eukaryota</taxon>
        <taxon>Metazoa</taxon>
        <taxon>Ecdysozoa</taxon>
        <taxon>Arthropoda</taxon>
        <taxon>Hexapoda</taxon>
        <taxon>Insecta</taxon>
        <taxon>Pterygota</taxon>
        <taxon>Neoptera</taxon>
        <taxon>Endopterygota</taxon>
        <taxon>Lepidoptera</taxon>
        <taxon>Glossata</taxon>
        <taxon>Ditrysia</taxon>
        <taxon>Papilionoidea</taxon>
        <taxon>Pieridae</taxon>
        <taxon>Pierinae</taxon>
        <taxon>Pieris</taxon>
    </lineage>
</organism>
<keyword evidence="2" id="KW-1185">Reference proteome</keyword>
<sequence length="170" mass="18742">MVLNSPWAKRDRACSLHIDPNTPKPPIPHTQSVGRHIRIISDIIGIAKGGSRCRGDLSQAEGGRCRWQCISGGRGAPAPAARADSLPSSMPRSCASECDCAPQCRSCRQTARRQYYDDNDAHRITFLENITLSIRYSNKGITFPVLCLQRDRSVNSLCMACDGSRRPVMQ</sequence>
<evidence type="ECO:0000313" key="2">
    <source>
        <dbReference type="Proteomes" id="UP001152562"/>
    </source>
</evidence>
<reference evidence="1" key="1">
    <citation type="submission" date="2022-05" db="EMBL/GenBank/DDBJ databases">
        <authorList>
            <person name="Okamura Y."/>
        </authorList>
    </citation>
    <scope>NUCLEOTIDE SEQUENCE</scope>
</reference>
<proteinExistence type="predicted"/>